<dbReference type="AlphaFoldDB" id="A0A8T0IAH4"/>
<organism evidence="2 3">
    <name type="scientific">Ceratodon purpureus</name>
    <name type="common">Fire moss</name>
    <name type="synonym">Dicranum purpureum</name>
    <dbReference type="NCBI Taxonomy" id="3225"/>
    <lineage>
        <taxon>Eukaryota</taxon>
        <taxon>Viridiplantae</taxon>
        <taxon>Streptophyta</taxon>
        <taxon>Embryophyta</taxon>
        <taxon>Bryophyta</taxon>
        <taxon>Bryophytina</taxon>
        <taxon>Bryopsida</taxon>
        <taxon>Dicranidae</taxon>
        <taxon>Pseudoditrichales</taxon>
        <taxon>Ditrichaceae</taxon>
        <taxon>Ceratodon</taxon>
    </lineage>
</organism>
<dbReference type="EMBL" id="CM026424">
    <property type="protein sequence ID" value="KAG0580740.1"/>
    <property type="molecule type" value="Genomic_DNA"/>
</dbReference>
<protein>
    <submittedName>
        <fullName evidence="2">Uncharacterized protein</fullName>
    </submittedName>
</protein>
<comment type="caution">
    <text evidence="2">The sequence shown here is derived from an EMBL/GenBank/DDBJ whole genome shotgun (WGS) entry which is preliminary data.</text>
</comment>
<accession>A0A8T0IAH4</accession>
<gene>
    <name evidence="2" type="ORF">KC19_4G195500</name>
</gene>
<keyword evidence="3" id="KW-1185">Reference proteome</keyword>
<feature type="compositionally biased region" description="Basic residues" evidence="1">
    <location>
        <begin position="23"/>
        <end position="39"/>
    </location>
</feature>
<dbReference type="Proteomes" id="UP000822688">
    <property type="component" value="Chromosome 4"/>
</dbReference>
<evidence type="ECO:0000313" key="3">
    <source>
        <dbReference type="Proteomes" id="UP000822688"/>
    </source>
</evidence>
<proteinExistence type="predicted"/>
<evidence type="ECO:0000256" key="1">
    <source>
        <dbReference type="SAM" id="MobiDB-lite"/>
    </source>
</evidence>
<sequence length="189" mass="20536">MDSLPAQNKRPSSSITHSLTKFRSSKRLHSAPARSRKNHTLSAKVLNPTQSTVSWGGPSKTVTSQSLVLNPAPPHQCTPDLLLECSPTLLPPCCPSRPARNGRRMQISPVHCLTSLNVISQSTLSLSPSLSLSRLLSPPCSSAHHPIIPSSPPPSLPHQISLLPVRHLHLSSLPVFRKSDYFSLFFLSP</sequence>
<name>A0A8T0IAH4_CERPU</name>
<evidence type="ECO:0000313" key="2">
    <source>
        <dbReference type="EMBL" id="KAG0580740.1"/>
    </source>
</evidence>
<feature type="region of interest" description="Disordered" evidence="1">
    <location>
        <begin position="1"/>
        <end position="40"/>
    </location>
</feature>
<feature type="compositionally biased region" description="Polar residues" evidence="1">
    <location>
        <begin position="1"/>
        <end position="22"/>
    </location>
</feature>
<reference evidence="2" key="1">
    <citation type="submission" date="2020-06" db="EMBL/GenBank/DDBJ databases">
        <title>WGS assembly of Ceratodon purpureus strain R40.</title>
        <authorList>
            <person name="Carey S.B."/>
            <person name="Jenkins J."/>
            <person name="Shu S."/>
            <person name="Lovell J.T."/>
            <person name="Sreedasyam A."/>
            <person name="Maumus F."/>
            <person name="Tiley G.P."/>
            <person name="Fernandez-Pozo N."/>
            <person name="Barry K."/>
            <person name="Chen C."/>
            <person name="Wang M."/>
            <person name="Lipzen A."/>
            <person name="Daum C."/>
            <person name="Saski C.A."/>
            <person name="Payton A.C."/>
            <person name="Mcbreen J.C."/>
            <person name="Conrad R.E."/>
            <person name="Kollar L.M."/>
            <person name="Olsson S."/>
            <person name="Huttunen S."/>
            <person name="Landis J.B."/>
            <person name="Wickett N.J."/>
            <person name="Johnson M.G."/>
            <person name="Rensing S.A."/>
            <person name="Grimwood J."/>
            <person name="Schmutz J."/>
            <person name="Mcdaniel S.F."/>
        </authorList>
    </citation>
    <scope>NUCLEOTIDE SEQUENCE</scope>
    <source>
        <strain evidence="2">R40</strain>
    </source>
</reference>